<feature type="compositionally biased region" description="Acidic residues" evidence="1">
    <location>
        <begin position="132"/>
        <end position="143"/>
    </location>
</feature>
<accession>A0A6A5A8N6</accession>
<evidence type="ECO:0000313" key="2">
    <source>
        <dbReference type="EMBL" id="KAF0721322.1"/>
    </source>
</evidence>
<proteinExistence type="predicted"/>
<gene>
    <name evidence="2" type="ORF">AaE_010094</name>
</gene>
<feature type="compositionally biased region" description="Basic residues" evidence="1">
    <location>
        <begin position="93"/>
        <end position="112"/>
    </location>
</feature>
<dbReference type="EMBL" id="VJMI01016074">
    <property type="protein sequence ID" value="KAF0721322.1"/>
    <property type="molecule type" value="Genomic_DNA"/>
</dbReference>
<dbReference type="InterPro" id="IPR009072">
    <property type="entry name" value="Histone-fold"/>
</dbReference>
<evidence type="ECO:0000256" key="1">
    <source>
        <dbReference type="SAM" id="MobiDB-lite"/>
    </source>
</evidence>
<dbReference type="CDD" id="cd00076">
    <property type="entry name" value="HFD_SF"/>
    <property type="match status" value="1"/>
</dbReference>
<dbReference type="SUPFAM" id="SSF47113">
    <property type="entry name" value="Histone-fold"/>
    <property type="match status" value="1"/>
</dbReference>
<sequence length="143" mass="15855">MNQDPLRSYVKRVAKNDEDLGQLSEVALQSLRTVTEHFIDEIGALAAAHMAKHEGTPLTSDILKSLVHASKSQTFDPVRHVLDTLTIPPHREKPVKKRVKASSPRRAKKVVKRTTEPKKAASVVQPAPSVDLIEEDDDYDASD</sequence>
<evidence type="ECO:0008006" key="4">
    <source>
        <dbReference type="Google" id="ProtNLM"/>
    </source>
</evidence>
<dbReference type="AlphaFoldDB" id="A0A6A5A8N6"/>
<dbReference type="Proteomes" id="UP000469452">
    <property type="component" value="Unassembled WGS sequence"/>
</dbReference>
<dbReference type="VEuPathDB" id="FungiDB:H257_05639"/>
<reference evidence="2 3" key="1">
    <citation type="submission" date="2019-06" db="EMBL/GenBank/DDBJ databases">
        <title>Genomics analysis of Aphanomyces spp. identifies a new class of oomycete effector associated with host adaptation.</title>
        <authorList>
            <person name="Gaulin E."/>
        </authorList>
    </citation>
    <scope>NUCLEOTIDE SEQUENCE [LARGE SCALE GENOMIC DNA]</scope>
    <source>
        <strain evidence="2 3">E</strain>
    </source>
</reference>
<dbReference type="GO" id="GO:0046982">
    <property type="term" value="F:protein heterodimerization activity"/>
    <property type="evidence" value="ECO:0007669"/>
    <property type="project" value="InterPro"/>
</dbReference>
<name>A0A6A5A8N6_APHAT</name>
<comment type="caution">
    <text evidence="2">The sequence shown here is derived from an EMBL/GenBank/DDBJ whole genome shotgun (WGS) entry which is preliminary data.</text>
</comment>
<protein>
    <recommendedName>
        <fullName evidence="4">Transcription factor CBF/NF-Y/archaeal histone domain-containing protein</fullName>
    </recommendedName>
</protein>
<evidence type="ECO:0000313" key="3">
    <source>
        <dbReference type="Proteomes" id="UP000469452"/>
    </source>
</evidence>
<feature type="region of interest" description="Disordered" evidence="1">
    <location>
        <begin position="86"/>
        <end position="143"/>
    </location>
</feature>
<dbReference type="Gene3D" id="1.10.20.10">
    <property type="entry name" value="Histone, subunit A"/>
    <property type="match status" value="1"/>
</dbReference>
<organism evidence="2 3">
    <name type="scientific">Aphanomyces astaci</name>
    <name type="common">Crayfish plague agent</name>
    <dbReference type="NCBI Taxonomy" id="112090"/>
    <lineage>
        <taxon>Eukaryota</taxon>
        <taxon>Sar</taxon>
        <taxon>Stramenopiles</taxon>
        <taxon>Oomycota</taxon>
        <taxon>Saprolegniomycetes</taxon>
        <taxon>Saprolegniales</taxon>
        <taxon>Verrucalvaceae</taxon>
        <taxon>Aphanomyces</taxon>
    </lineage>
</organism>